<reference evidence="3" key="1">
    <citation type="submission" date="2022-08" db="EMBL/GenBank/DDBJ databases">
        <title>Novel sulphate-reducing endosymbionts in the free-living metamonad Anaeramoeba.</title>
        <authorList>
            <person name="Jerlstrom-Hultqvist J."/>
            <person name="Cepicka I."/>
            <person name="Gallot-Lavallee L."/>
            <person name="Salas-Leiva D."/>
            <person name="Curtis B.A."/>
            <person name="Zahonova K."/>
            <person name="Pipaliya S."/>
            <person name="Dacks J."/>
            <person name="Roger A.J."/>
        </authorList>
    </citation>
    <scope>NUCLEOTIDE SEQUENCE</scope>
    <source>
        <strain evidence="3">Busselton2</strain>
    </source>
</reference>
<sequence>MDCSSLSNSDFESSSYESLSSETNSETEFEDTITNTRLRVCKKILKSERDYANSLDILVRQFQNRLEKKNSNQNQIVRSQQIKAIFSNSKKLLSSSVELIHTMEYKLLVWYNDIEIGDSFLSQKSNIKLYSQYFSQYENALYELAKCEKNKAFSEFSKSQERKFSTNLRDLLKTPILQILIKKDLISELFQCTKSKHNDHKILSQYLNFLEEFVVTIQNKKQQKLNQIENKQQTILQNIQKRFVGKVGGGGNGTVGQNNSRAPLSTNHHYYDNSIWLYIVDFKNPSDTKAECTQ</sequence>
<feature type="region of interest" description="Disordered" evidence="1">
    <location>
        <begin position="1"/>
        <end position="27"/>
    </location>
</feature>
<dbReference type="EMBL" id="JANTQA010000057">
    <property type="protein sequence ID" value="KAJ3428455.1"/>
    <property type="molecule type" value="Genomic_DNA"/>
</dbReference>
<dbReference type="InterPro" id="IPR000219">
    <property type="entry name" value="DH_dom"/>
</dbReference>
<name>A0AAV7YKD3_9EUKA</name>
<evidence type="ECO:0000259" key="2">
    <source>
        <dbReference type="PROSITE" id="PS50010"/>
    </source>
</evidence>
<dbReference type="Proteomes" id="UP001146793">
    <property type="component" value="Unassembled WGS sequence"/>
</dbReference>
<dbReference type="Gene3D" id="1.20.900.10">
    <property type="entry name" value="Dbl homology (DH) domain"/>
    <property type="match status" value="1"/>
</dbReference>
<dbReference type="AlphaFoldDB" id="A0AAV7YKD3"/>
<organism evidence="3 4">
    <name type="scientific">Anaeramoeba flamelloides</name>
    <dbReference type="NCBI Taxonomy" id="1746091"/>
    <lineage>
        <taxon>Eukaryota</taxon>
        <taxon>Metamonada</taxon>
        <taxon>Anaeramoebidae</taxon>
        <taxon>Anaeramoeba</taxon>
    </lineage>
</organism>
<dbReference type="GO" id="GO:0005085">
    <property type="term" value="F:guanyl-nucleotide exchange factor activity"/>
    <property type="evidence" value="ECO:0007669"/>
    <property type="project" value="InterPro"/>
</dbReference>
<dbReference type="PANTHER" id="PTHR12673">
    <property type="entry name" value="FACIOGENITAL DYSPLASIA PROTEIN"/>
    <property type="match status" value="1"/>
</dbReference>
<evidence type="ECO:0000256" key="1">
    <source>
        <dbReference type="SAM" id="MobiDB-lite"/>
    </source>
</evidence>
<protein>
    <recommendedName>
        <fullName evidence="2">DH domain-containing protein</fullName>
    </recommendedName>
</protein>
<accession>A0AAV7YKD3</accession>
<feature type="compositionally biased region" description="Low complexity" evidence="1">
    <location>
        <begin position="1"/>
        <end position="24"/>
    </location>
</feature>
<dbReference type="SUPFAM" id="SSF48065">
    <property type="entry name" value="DBL homology domain (DH-domain)"/>
    <property type="match status" value="1"/>
</dbReference>
<proteinExistence type="predicted"/>
<dbReference type="PROSITE" id="PS50010">
    <property type="entry name" value="DH_2"/>
    <property type="match status" value="1"/>
</dbReference>
<dbReference type="GO" id="GO:0005737">
    <property type="term" value="C:cytoplasm"/>
    <property type="evidence" value="ECO:0007669"/>
    <property type="project" value="TreeGrafter"/>
</dbReference>
<evidence type="ECO:0000313" key="3">
    <source>
        <dbReference type="EMBL" id="KAJ3428455.1"/>
    </source>
</evidence>
<dbReference type="InterPro" id="IPR051092">
    <property type="entry name" value="FYVE_RhoGEF_PH"/>
</dbReference>
<dbReference type="PANTHER" id="PTHR12673:SF251">
    <property type="entry name" value="DH DOMAIN-CONTAINING PROTEIN-RELATED"/>
    <property type="match status" value="1"/>
</dbReference>
<dbReference type="SMART" id="SM00325">
    <property type="entry name" value="RhoGEF"/>
    <property type="match status" value="1"/>
</dbReference>
<evidence type="ECO:0000313" key="4">
    <source>
        <dbReference type="Proteomes" id="UP001146793"/>
    </source>
</evidence>
<feature type="domain" description="DH" evidence="2">
    <location>
        <begin position="36"/>
        <end position="220"/>
    </location>
</feature>
<dbReference type="InterPro" id="IPR035899">
    <property type="entry name" value="DBL_dom_sf"/>
</dbReference>
<comment type="caution">
    <text evidence="3">The sequence shown here is derived from an EMBL/GenBank/DDBJ whole genome shotgun (WGS) entry which is preliminary data.</text>
</comment>
<gene>
    <name evidence="3" type="ORF">M0812_23778</name>
</gene>
<dbReference type="Pfam" id="PF00621">
    <property type="entry name" value="RhoGEF"/>
    <property type="match status" value="1"/>
</dbReference>